<evidence type="ECO:0000259" key="21">
    <source>
        <dbReference type="SMART" id="SM01360"/>
    </source>
</evidence>
<dbReference type="FunFam" id="1.50.10.20:FF:000001">
    <property type="entry name" value="CD109 isoform 1"/>
    <property type="match status" value="1"/>
</dbReference>
<reference evidence="23 24" key="1">
    <citation type="journal article" date="2007" name="Nature">
        <title>Evolution of genes and genomes on the Drosophila phylogeny.</title>
        <authorList>
            <consortium name="Drosophila 12 Genomes Consortium"/>
            <person name="Clark A.G."/>
            <person name="Eisen M.B."/>
            <person name="Smith D.R."/>
            <person name="Bergman C.M."/>
            <person name="Oliver B."/>
            <person name="Markow T.A."/>
            <person name="Kaufman T.C."/>
            <person name="Kellis M."/>
            <person name="Gelbart W."/>
            <person name="Iyer V.N."/>
            <person name="Pollard D.A."/>
            <person name="Sackton T.B."/>
            <person name="Larracuente A.M."/>
            <person name="Singh N.D."/>
            <person name="Abad J.P."/>
            <person name="Abt D.N."/>
            <person name="Adryan B."/>
            <person name="Aguade M."/>
            <person name="Akashi H."/>
            <person name="Anderson W.W."/>
            <person name="Aquadro C.F."/>
            <person name="Ardell D.H."/>
            <person name="Arguello R."/>
            <person name="Artieri C.G."/>
            <person name="Barbash D.A."/>
            <person name="Barker D."/>
            <person name="Barsanti P."/>
            <person name="Batterham P."/>
            <person name="Batzoglou S."/>
            <person name="Begun D."/>
            <person name="Bhutkar A."/>
            <person name="Blanco E."/>
            <person name="Bosak S.A."/>
            <person name="Bradley R.K."/>
            <person name="Brand A.D."/>
            <person name="Brent M.R."/>
            <person name="Brooks A.N."/>
            <person name="Brown R.H."/>
            <person name="Butlin R.K."/>
            <person name="Caggese C."/>
            <person name="Calvi B.R."/>
            <person name="Bernardo de Carvalho A."/>
            <person name="Caspi A."/>
            <person name="Castrezana S."/>
            <person name="Celniker S.E."/>
            <person name="Chang J.L."/>
            <person name="Chapple C."/>
            <person name="Chatterji S."/>
            <person name="Chinwalla A."/>
            <person name="Civetta A."/>
            <person name="Clifton S.W."/>
            <person name="Comeron J.M."/>
            <person name="Costello J.C."/>
            <person name="Coyne J.A."/>
            <person name="Daub J."/>
            <person name="David R.G."/>
            <person name="Delcher A.L."/>
            <person name="Delehaunty K."/>
            <person name="Do C.B."/>
            <person name="Ebling H."/>
            <person name="Edwards K."/>
            <person name="Eickbush T."/>
            <person name="Evans J.D."/>
            <person name="Filipski A."/>
            <person name="Findeiss S."/>
            <person name="Freyhult E."/>
            <person name="Fulton L."/>
            <person name="Fulton R."/>
            <person name="Garcia A.C."/>
            <person name="Gardiner A."/>
            <person name="Garfield D.A."/>
            <person name="Garvin B.E."/>
            <person name="Gibson G."/>
            <person name="Gilbert D."/>
            <person name="Gnerre S."/>
            <person name="Godfrey J."/>
            <person name="Good R."/>
            <person name="Gotea V."/>
            <person name="Gravely B."/>
            <person name="Greenberg A.J."/>
            <person name="Griffiths-Jones S."/>
            <person name="Gross S."/>
            <person name="Guigo R."/>
            <person name="Gustafson E.A."/>
            <person name="Haerty W."/>
            <person name="Hahn M.W."/>
            <person name="Halligan D.L."/>
            <person name="Halpern A.L."/>
            <person name="Halter G.M."/>
            <person name="Han M.V."/>
            <person name="Heger A."/>
            <person name="Hillier L."/>
            <person name="Hinrichs A.S."/>
            <person name="Holmes I."/>
            <person name="Hoskins R.A."/>
            <person name="Hubisz M.J."/>
            <person name="Hultmark D."/>
            <person name="Huntley M.A."/>
            <person name="Jaffe D.B."/>
            <person name="Jagadeeshan S."/>
            <person name="Jeck W.R."/>
            <person name="Johnson J."/>
            <person name="Jones C.D."/>
            <person name="Jordan W.C."/>
            <person name="Karpen G.H."/>
            <person name="Kataoka E."/>
            <person name="Keightley P.D."/>
            <person name="Kheradpour P."/>
            <person name="Kirkness E.F."/>
            <person name="Koerich L.B."/>
            <person name="Kristiansen K."/>
            <person name="Kudrna D."/>
            <person name="Kulathinal R.J."/>
            <person name="Kumar S."/>
            <person name="Kwok R."/>
            <person name="Lander E."/>
            <person name="Langley C.H."/>
            <person name="Lapoint R."/>
            <person name="Lazzaro B.P."/>
            <person name="Lee S.J."/>
            <person name="Levesque L."/>
            <person name="Li R."/>
            <person name="Lin C.F."/>
            <person name="Lin M.F."/>
            <person name="Lindblad-Toh K."/>
            <person name="Llopart A."/>
            <person name="Long M."/>
            <person name="Low L."/>
            <person name="Lozovsky E."/>
            <person name="Lu J."/>
            <person name="Luo M."/>
            <person name="Machado C.A."/>
            <person name="Makalowski W."/>
            <person name="Marzo M."/>
            <person name="Matsuda M."/>
            <person name="Matzkin L."/>
            <person name="McAllister B."/>
            <person name="McBride C.S."/>
            <person name="McKernan B."/>
            <person name="McKernan K."/>
            <person name="Mendez-Lago M."/>
            <person name="Minx P."/>
            <person name="Mollenhauer M.U."/>
            <person name="Montooth K."/>
            <person name="Mount S.M."/>
            <person name="Mu X."/>
            <person name="Myers E."/>
            <person name="Negre B."/>
            <person name="Newfeld S."/>
            <person name="Nielsen R."/>
            <person name="Noor M.A."/>
            <person name="O'Grady P."/>
            <person name="Pachter L."/>
            <person name="Papaceit M."/>
            <person name="Parisi M.J."/>
            <person name="Parisi M."/>
            <person name="Parts L."/>
            <person name="Pedersen J.S."/>
            <person name="Pesole G."/>
            <person name="Phillippy A.M."/>
            <person name="Ponting C.P."/>
            <person name="Pop M."/>
            <person name="Porcelli D."/>
            <person name="Powell J.R."/>
            <person name="Prohaska S."/>
            <person name="Pruitt K."/>
            <person name="Puig M."/>
            <person name="Quesneville H."/>
            <person name="Ram K.R."/>
            <person name="Rand D."/>
            <person name="Rasmussen M.D."/>
            <person name="Reed L.K."/>
            <person name="Reenan R."/>
            <person name="Reily A."/>
            <person name="Remington K.A."/>
            <person name="Rieger T.T."/>
            <person name="Ritchie M.G."/>
            <person name="Robin C."/>
            <person name="Rogers Y.H."/>
            <person name="Rohde C."/>
            <person name="Rozas J."/>
            <person name="Rubenfield M.J."/>
            <person name="Ruiz A."/>
            <person name="Russo S."/>
            <person name="Salzberg S.L."/>
            <person name="Sanchez-Gracia A."/>
            <person name="Saranga D.J."/>
            <person name="Sato H."/>
            <person name="Schaeffer S.W."/>
            <person name="Schatz M.C."/>
            <person name="Schlenke T."/>
            <person name="Schwartz R."/>
            <person name="Segarra C."/>
            <person name="Singh R.S."/>
            <person name="Sirot L."/>
            <person name="Sirota M."/>
            <person name="Sisneros N.B."/>
            <person name="Smith C.D."/>
            <person name="Smith T.F."/>
            <person name="Spieth J."/>
            <person name="Stage D.E."/>
            <person name="Stark A."/>
            <person name="Stephan W."/>
            <person name="Strausberg R.L."/>
            <person name="Strempel S."/>
            <person name="Sturgill D."/>
            <person name="Sutton G."/>
            <person name="Sutton G.G."/>
            <person name="Tao W."/>
            <person name="Teichmann S."/>
            <person name="Tobari Y.N."/>
            <person name="Tomimura Y."/>
            <person name="Tsolas J.M."/>
            <person name="Valente V.L."/>
            <person name="Venter E."/>
            <person name="Venter J.C."/>
            <person name="Vicario S."/>
            <person name="Vieira F.G."/>
            <person name="Vilella A.J."/>
            <person name="Villasante A."/>
            <person name="Walenz B."/>
            <person name="Wang J."/>
            <person name="Wasserman M."/>
            <person name="Watts T."/>
            <person name="Wilson D."/>
            <person name="Wilson R.K."/>
            <person name="Wing R.A."/>
            <person name="Wolfner M.F."/>
            <person name="Wong A."/>
            <person name="Wong G.K."/>
            <person name="Wu C.I."/>
            <person name="Wu G."/>
            <person name="Yamamoto D."/>
            <person name="Yang H.P."/>
            <person name="Yang S.P."/>
            <person name="Yorke J.A."/>
            <person name="Yoshida K."/>
            <person name="Zdobnov E."/>
            <person name="Zhang P."/>
            <person name="Zhang Y."/>
            <person name="Zimin A.V."/>
            <person name="Baldwin J."/>
            <person name="Abdouelleil A."/>
            <person name="Abdulkadir J."/>
            <person name="Abebe A."/>
            <person name="Abera B."/>
            <person name="Abreu J."/>
            <person name="Acer S.C."/>
            <person name="Aftuck L."/>
            <person name="Alexander A."/>
            <person name="An P."/>
            <person name="Anderson E."/>
            <person name="Anderson S."/>
            <person name="Arachi H."/>
            <person name="Azer M."/>
            <person name="Bachantsang P."/>
            <person name="Barry A."/>
            <person name="Bayul T."/>
            <person name="Berlin A."/>
            <person name="Bessette D."/>
            <person name="Bloom T."/>
            <person name="Blye J."/>
            <person name="Boguslavskiy L."/>
            <person name="Bonnet C."/>
            <person name="Boukhgalter B."/>
            <person name="Bourzgui I."/>
            <person name="Brown A."/>
            <person name="Cahill P."/>
            <person name="Channer S."/>
            <person name="Cheshatsang Y."/>
            <person name="Chuda L."/>
            <person name="Citroen M."/>
            <person name="Collymore A."/>
            <person name="Cooke P."/>
            <person name="Costello M."/>
            <person name="D'Aco K."/>
            <person name="Daza R."/>
            <person name="De Haan G."/>
            <person name="DeGray S."/>
            <person name="DeMaso C."/>
            <person name="Dhargay N."/>
            <person name="Dooley K."/>
            <person name="Dooley E."/>
            <person name="Doricent M."/>
            <person name="Dorje P."/>
            <person name="Dorjee K."/>
            <person name="Dupes A."/>
            <person name="Elong R."/>
            <person name="Falk J."/>
            <person name="Farina A."/>
            <person name="Faro S."/>
            <person name="Ferguson D."/>
            <person name="Fisher S."/>
            <person name="Foley C.D."/>
            <person name="Franke A."/>
            <person name="Friedrich D."/>
            <person name="Gadbois L."/>
            <person name="Gearin G."/>
            <person name="Gearin C.R."/>
            <person name="Giannoukos G."/>
            <person name="Goode T."/>
            <person name="Graham J."/>
            <person name="Grandbois E."/>
            <person name="Grewal S."/>
            <person name="Gyaltsen K."/>
            <person name="Hafez N."/>
            <person name="Hagos B."/>
            <person name="Hall J."/>
            <person name="Henson C."/>
            <person name="Hollinger A."/>
            <person name="Honan T."/>
            <person name="Huard M.D."/>
            <person name="Hughes L."/>
            <person name="Hurhula B."/>
            <person name="Husby M.E."/>
            <person name="Kamat A."/>
            <person name="Kanga B."/>
            <person name="Kashin S."/>
            <person name="Khazanovich D."/>
            <person name="Kisner P."/>
            <person name="Lance K."/>
            <person name="Lara M."/>
            <person name="Lee W."/>
            <person name="Lennon N."/>
            <person name="Letendre F."/>
            <person name="LeVine R."/>
            <person name="Lipovsky A."/>
            <person name="Liu X."/>
            <person name="Liu J."/>
            <person name="Liu S."/>
            <person name="Lokyitsang T."/>
            <person name="Lokyitsang Y."/>
            <person name="Lubonja R."/>
            <person name="Lui A."/>
            <person name="MacDonald P."/>
            <person name="Magnisalis V."/>
            <person name="Maru K."/>
            <person name="Matthews C."/>
            <person name="McCusker W."/>
            <person name="McDonough S."/>
            <person name="Mehta T."/>
            <person name="Meldrim J."/>
            <person name="Meneus L."/>
            <person name="Mihai O."/>
            <person name="Mihalev A."/>
            <person name="Mihova T."/>
            <person name="Mittelman R."/>
            <person name="Mlenga V."/>
            <person name="Montmayeur A."/>
            <person name="Mulrain L."/>
            <person name="Navidi A."/>
            <person name="Naylor J."/>
            <person name="Negash T."/>
            <person name="Nguyen T."/>
            <person name="Nguyen N."/>
            <person name="Nicol R."/>
            <person name="Norbu C."/>
            <person name="Norbu N."/>
            <person name="Novod N."/>
            <person name="O'Neill B."/>
            <person name="Osman S."/>
            <person name="Markiewicz E."/>
            <person name="Oyono O.L."/>
            <person name="Patti C."/>
            <person name="Phunkhang P."/>
            <person name="Pierre F."/>
            <person name="Priest M."/>
            <person name="Raghuraman S."/>
            <person name="Rege F."/>
            <person name="Reyes R."/>
            <person name="Rise C."/>
            <person name="Rogov P."/>
            <person name="Ross K."/>
            <person name="Ryan E."/>
            <person name="Settipalli S."/>
            <person name="Shea T."/>
            <person name="Sherpa N."/>
            <person name="Shi L."/>
            <person name="Shih D."/>
            <person name="Sparrow T."/>
            <person name="Spaulding J."/>
            <person name="Stalker J."/>
            <person name="Stange-Thomann N."/>
            <person name="Stavropoulos S."/>
            <person name="Stone C."/>
            <person name="Strader C."/>
            <person name="Tesfaye S."/>
            <person name="Thomson T."/>
            <person name="Thoulutsang Y."/>
            <person name="Thoulutsang D."/>
            <person name="Topham K."/>
            <person name="Topping I."/>
            <person name="Tsamla T."/>
            <person name="Vassiliev H."/>
            <person name="Vo A."/>
            <person name="Wangchuk T."/>
            <person name="Wangdi T."/>
            <person name="Weiand M."/>
            <person name="Wilkinson J."/>
            <person name="Wilson A."/>
            <person name="Yadav S."/>
            <person name="Young G."/>
            <person name="Yu Q."/>
            <person name="Zembek L."/>
            <person name="Zhong D."/>
            <person name="Zimmer A."/>
            <person name="Zwirko Z."/>
            <person name="Jaffe D.B."/>
            <person name="Alvarez P."/>
            <person name="Brockman W."/>
            <person name="Butler J."/>
            <person name="Chin C."/>
            <person name="Gnerre S."/>
            <person name="Grabherr M."/>
            <person name="Kleber M."/>
            <person name="Mauceli E."/>
            <person name="MacCallum I."/>
        </authorList>
    </citation>
    <scope>NUCLEOTIDE SEQUENCE [LARGE SCALE GENOMIC DNA]</scope>
    <source>
        <strain evidence="24">Rob3c / Tucson 14021-0248.25</strain>
    </source>
</reference>
<keyword evidence="5 19" id="KW-0732">Signal</keyword>
<feature type="domain" description="Alpha-macroglobulin receptor-binding" evidence="22">
    <location>
        <begin position="1345"/>
        <end position="1435"/>
    </location>
</feature>
<keyword evidence="9" id="KW-1015">Disulfide bond</keyword>
<evidence type="ECO:0000256" key="3">
    <source>
        <dbReference type="ARBA" id="ARBA00022475"/>
    </source>
</evidence>
<evidence type="ECO:0000259" key="20">
    <source>
        <dbReference type="SMART" id="SM01359"/>
    </source>
</evidence>
<dbReference type="OMA" id="WHSTNIS"/>
<evidence type="ECO:0000313" key="23">
    <source>
        <dbReference type="EMBL" id="EDW52015.1"/>
    </source>
</evidence>
<dbReference type="Gene3D" id="1.50.10.20">
    <property type="match status" value="1"/>
</dbReference>
<dbReference type="PhylomeDB" id="B4HY85"/>
<evidence type="ECO:0000256" key="12">
    <source>
        <dbReference type="ARBA" id="ARBA00056820"/>
    </source>
</evidence>
<feature type="chain" id="PRO_5002809405" description="CD109 antigen" evidence="19">
    <location>
        <begin position="20"/>
        <end position="1457"/>
    </location>
</feature>
<keyword evidence="18" id="KW-0175">Coiled coil</keyword>
<dbReference type="Gene3D" id="2.60.40.1930">
    <property type="match status" value="2"/>
</dbReference>
<comment type="similarity">
    <text evidence="2">Belongs to the protease inhibitor I39 (alpha-2-macroglobulin) family.</text>
</comment>
<feature type="signal peptide" evidence="19">
    <location>
        <begin position="1"/>
        <end position="19"/>
    </location>
</feature>
<comment type="subunit">
    <text evidence="15">Heterodimer of a TEP1-N chain and an TEP1-C chain non-covalently linked. Forms a complex composed of TEP1-N and TEP1-C heterodimer, LRIM1 and APL1C; the interaction stabilizes TEP1-N and TEP1-C heterodimer, prevents its binding to tissues while circulating in the hemolymph and protects the thioester bond from hydrolysis. Mature TEP1 and to a lesser extent full-length TEP1 interact with SPCLIP1; the interaction is induced by microbial infection.</text>
</comment>
<evidence type="ECO:0000256" key="6">
    <source>
        <dbReference type="ARBA" id="ARBA00022859"/>
    </source>
</evidence>
<dbReference type="Gene3D" id="2.60.40.690">
    <property type="entry name" value="Alpha-macroglobulin, receptor-binding domain"/>
    <property type="match status" value="1"/>
</dbReference>
<evidence type="ECO:0000256" key="14">
    <source>
        <dbReference type="ARBA" id="ARBA00063008"/>
    </source>
</evidence>
<evidence type="ECO:0000256" key="8">
    <source>
        <dbReference type="ARBA" id="ARBA00023136"/>
    </source>
</evidence>
<comment type="subcellular location">
    <subcellularLocation>
        <location evidence="1">Cell membrane</location>
        <topology evidence="1">Lipid-anchor</topology>
        <topology evidence="1">GPI-anchor</topology>
    </subcellularLocation>
</comment>
<evidence type="ECO:0000256" key="5">
    <source>
        <dbReference type="ARBA" id="ARBA00022729"/>
    </source>
</evidence>
<evidence type="ECO:0000256" key="9">
    <source>
        <dbReference type="ARBA" id="ARBA00023157"/>
    </source>
</evidence>
<feature type="domain" description="Alpha-2-macroglobulin bait region" evidence="20">
    <location>
        <begin position="443"/>
        <end position="577"/>
    </location>
</feature>
<keyword evidence="11" id="KW-0449">Lipoprotein</keyword>
<dbReference type="FunFam" id="2.60.40.1930:FF:000001">
    <property type="entry name" value="CD109 isoform 3"/>
    <property type="match status" value="1"/>
</dbReference>
<dbReference type="SUPFAM" id="SSF48239">
    <property type="entry name" value="Terpenoid cyclases/Protein prenyltransferases"/>
    <property type="match status" value="1"/>
</dbReference>
<dbReference type="SMART" id="SM01419">
    <property type="entry name" value="Thiol-ester_cl"/>
    <property type="match status" value="1"/>
</dbReference>
<dbReference type="Pfam" id="PF17791">
    <property type="entry name" value="MG3"/>
    <property type="match status" value="1"/>
</dbReference>
<dbReference type="InterPro" id="IPR041813">
    <property type="entry name" value="A2M_TED"/>
</dbReference>
<comment type="subunit">
    <text evidence="14">Heterodimer; disulfide-linked. Interacts with TGFB1 and TGFBR1. Forms a heteromeric complex with TGFBR1, TGFBR2 and TGFBR3 in a ligand-independent manner.</text>
</comment>
<dbReference type="InterPro" id="IPR019742">
    <property type="entry name" value="MacrogloblnA2_CS"/>
</dbReference>
<evidence type="ECO:0000256" key="16">
    <source>
        <dbReference type="ARBA" id="ARBA00069665"/>
    </source>
</evidence>
<dbReference type="Gene3D" id="2.60.120.1540">
    <property type="match status" value="1"/>
</dbReference>
<comment type="function">
    <text evidence="12">Modulates negatively TGFB1 signaling in keratinocytes.</text>
</comment>
<keyword evidence="10" id="KW-0325">Glycoprotein</keyword>
<evidence type="ECO:0000256" key="1">
    <source>
        <dbReference type="ARBA" id="ARBA00004609"/>
    </source>
</evidence>
<dbReference type="InterPro" id="IPR008930">
    <property type="entry name" value="Terpenoid_cyclase/PrenylTrfase"/>
</dbReference>
<dbReference type="GO" id="GO:0005615">
    <property type="term" value="C:extracellular space"/>
    <property type="evidence" value="ECO:0007669"/>
    <property type="project" value="EnsemblMetazoa"/>
</dbReference>
<dbReference type="FunFam" id="2.60.40.2950:FF:000001">
    <property type="entry name" value="Thioester-containing protein 2, isoform B"/>
    <property type="match status" value="1"/>
</dbReference>
<protein>
    <recommendedName>
        <fullName evidence="16">CD109 antigen</fullName>
    </recommendedName>
    <alternativeName>
        <fullName evidence="17">TEP1-F</fullName>
    </alternativeName>
</protein>
<dbReference type="InterPro" id="IPR011626">
    <property type="entry name" value="Alpha-macroglobulin_TED"/>
</dbReference>
<organism evidence="24">
    <name type="scientific">Drosophila sechellia</name>
    <name type="common">Fruit fly</name>
    <dbReference type="NCBI Taxonomy" id="7238"/>
    <lineage>
        <taxon>Eukaryota</taxon>
        <taxon>Metazoa</taxon>
        <taxon>Ecdysozoa</taxon>
        <taxon>Arthropoda</taxon>
        <taxon>Hexapoda</taxon>
        <taxon>Insecta</taxon>
        <taxon>Pterygota</taxon>
        <taxon>Neoptera</taxon>
        <taxon>Endopterygota</taxon>
        <taxon>Diptera</taxon>
        <taxon>Brachycera</taxon>
        <taxon>Muscomorpha</taxon>
        <taxon>Ephydroidea</taxon>
        <taxon>Drosophilidae</taxon>
        <taxon>Drosophila</taxon>
        <taxon>Sophophora</taxon>
    </lineage>
</organism>
<keyword evidence="4" id="KW-0336">GPI-anchor</keyword>
<evidence type="ECO:0000256" key="18">
    <source>
        <dbReference type="SAM" id="Coils"/>
    </source>
</evidence>
<dbReference type="GO" id="GO:0045087">
    <property type="term" value="P:innate immune response"/>
    <property type="evidence" value="ECO:0007669"/>
    <property type="project" value="EnsemblMetazoa"/>
</dbReference>
<dbReference type="InterPro" id="IPR041555">
    <property type="entry name" value="MG3"/>
</dbReference>
<dbReference type="FunFam" id="2.60.40.690:FF:000003">
    <property type="entry name" value="Thioester-containing protein 2, isoform B"/>
    <property type="match status" value="1"/>
</dbReference>
<dbReference type="PANTHER" id="PTHR11412">
    <property type="entry name" value="MACROGLOBULIN / COMPLEMENT"/>
    <property type="match status" value="1"/>
</dbReference>
<name>B4HY85_DROSE</name>
<gene>
    <name evidence="23" type="primary">Dsec\GM13447</name>
    <name evidence="23" type="ORF">Dsec_GM13447</name>
</gene>
<dbReference type="InterPro" id="IPR002890">
    <property type="entry name" value="MG2"/>
</dbReference>
<evidence type="ECO:0000256" key="10">
    <source>
        <dbReference type="ARBA" id="ARBA00023180"/>
    </source>
</evidence>
<dbReference type="PANTHER" id="PTHR11412:SF136">
    <property type="entry name" value="CD109 ANTIGEN"/>
    <property type="match status" value="1"/>
</dbReference>
<dbReference type="InterPro" id="IPR050473">
    <property type="entry name" value="A2M/Complement_sys"/>
</dbReference>
<dbReference type="GO" id="GO:0005886">
    <property type="term" value="C:plasma membrane"/>
    <property type="evidence" value="ECO:0007669"/>
    <property type="project" value="UniProtKB-SubCell"/>
</dbReference>
<dbReference type="FunFam" id="6.20.50.160:FF:000002">
    <property type="entry name" value="Thioester-containing protein 2, isoform B"/>
    <property type="match status" value="1"/>
</dbReference>
<sequence>MFRIFLCGIILQYALLINATGLYSVVGPGTLRSNSKYNVVVSVHKADGPSQIKVSLNGPSYNETKQIELPPMSTQNVEFEVPKLATGNYNLTAESLSGVVFKNSTKLNYADEKPSVFVQTDKATYKPADLVQFRILFLDENTRPAKIDKPISVIITDGAQNRIKQLRDVKLTKGVFFGELQLSEQPVLGTWKISVSVDGDNRETKSFEVDKYVLPKFEVIVDTPKAAVIEDKVIKATIRAKYTYGKPVKGKATVSMERSYGYFGNLGGNDDKQEKTIDVDGKGHVEFDIIRWTQRGQYLPPVKLFAVVTEELTGNKQNATATVVLHQQRYMIEAYERPDHFKANKSFIYQVVVKNVDGSPVTSSAKNVKIGFTNTFTYFNGMPPVSRINFEAPVNENGIATFNVTLPDSESRYYRIFASFDRSVNHLGYISKFEPTMISRAPLKIQVNTKKPRLGERVSFDVVSIEDLPYFVYTIVARGNVILSDYVDVPDGKKTFTVKFTPTFSMVPKATIYVHYVVSNDLQFEEKTIDFEKEFSNSIDISAPTNAKPSEEVKLRIKTDADSFVGLLGVDQSVLLLKSGNDLSQDDIFNSLNKYQTSTPWMNGYGRYPGQTSGLVTLTNANYPYNTEFPDYVEDDPGIYAFENNLEALPPMPAIANFPPGTGRLLRFPYAFGGPRHHPRIMFSTYRVGIRGEPEDRMYFSAPRLNYENLKEIPLKQTPQRTTIRKEFPETWFFENVGAEGFTLTKKIPDTITSWVVTGFSLNPTSGIALTKSPSKIRVFQPFFVSTNLPYSVKRGEVIAIPVVIFNYLDKTLDADVVMDNSDQEYEFTEATNEVLEKAIDEVRRVKRVTISANSGKSVSFMIRPKSVGFTTLKITATSALAGDTIHQKLKVEPEGVTQFENRAVFINLKDQPEMSQSLDAEIPSEVVPQSEFIEFSVVGDLLGPTLQNLDNLVRMPYGCGEQNMVNFVPNILVLKYLEVTSRKLPSVESKARKFLEIGYQRELTYKHDDGSYSAFGKSDASGSTWLTAYVMRSFHQAGTYTDIDPNVITAGLDFLVSKQKESGEFPEVGKLFDNANQNPLALTSFVLLAFFENHELIPKYQDVIEKAVRYVAEEADKTDDQYSLAIAAVALQLAKHPQAEKVLAKLESVARNENDRMWWSKATESTGEDGRVFHWKPRSNDVEITSYVLLALLEKDPAEKALPIIKWLISQRNSNGGFSSTQDTVIGLQALTKFAYKTGSGSGTMDIEFSSVGESNNTIKVNPENSLVLQTHVLPKSTRKVDFTAKGTGSAMVQLSYRYNLAEKEKKPSFKVTPTVKDTPNQLLVVDICAEYVPLEDADKEKDSNMAVMEIALPSGFVGDAESLGKIHAVDRVKRVETKNSDSTVVVYFDSLTPGDVRCLPLEASKAHAVAKQKPASVSLYDYYDTDRKATEYYQVKSSLCDICEGADCGEGCKKD</sequence>
<dbReference type="FunFam" id="2.60.40.10:FF:000155">
    <property type="entry name" value="complement C3 isoform X1"/>
    <property type="match status" value="1"/>
</dbReference>
<evidence type="ECO:0000259" key="22">
    <source>
        <dbReference type="SMART" id="SM01361"/>
    </source>
</evidence>
<dbReference type="SMART" id="SM01360">
    <property type="entry name" value="A2M"/>
    <property type="match status" value="1"/>
</dbReference>
<comment type="function">
    <text evidence="13">Binds covalently through a thioester bond to the pathogen surface resulting in pathogen clearance.</text>
</comment>
<evidence type="ECO:0000313" key="24">
    <source>
        <dbReference type="Proteomes" id="UP000001292"/>
    </source>
</evidence>
<dbReference type="Pfam" id="PF00207">
    <property type="entry name" value="A2M"/>
    <property type="match status" value="1"/>
</dbReference>
<accession>B4HY85</accession>
<dbReference type="FunFam" id="2.60.40.1940:FF:000003">
    <property type="entry name" value="CD109 isoform 1"/>
    <property type="match status" value="1"/>
</dbReference>
<dbReference type="InterPro" id="IPR013783">
    <property type="entry name" value="Ig-like_fold"/>
</dbReference>
<dbReference type="InterPro" id="IPR036595">
    <property type="entry name" value="A-macroglobulin_rcpt-bd_sf"/>
</dbReference>
<dbReference type="GO" id="GO:0004866">
    <property type="term" value="F:endopeptidase inhibitor activity"/>
    <property type="evidence" value="ECO:0007669"/>
    <property type="project" value="InterPro"/>
</dbReference>
<dbReference type="InterPro" id="IPR011625">
    <property type="entry name" value="A2M_N_BRD"/>
</dbReference>
<dbReference type="Pfam" id="PF07703">
    <property type="entry name" value="A2M_BRD"/>
    <property type="match status" value="1"/>
</dbReference>
<dbReference type="GO" id="GO:0050829">
    <property type="term" value="P:defense response to Gram-negative bacterium"/>
    <property type="evidence" value="ECO:0007669"/>
    <property type="project" value="EnsemblMetazoa"/>
</dbReference>
<dbReference type="Gene3D" id="2.60.40.10">
    <property type="entry name" value="Immunoglobulins"/>
    <property type="match status" value="2"/>
</dbReference>
<dbReference type="HOGENOM" id="CLU_001634_5_3_1"/>
<dbReference type="SMART" id="SM01361">
    <property type="entry name" value="A2M_recep"/>
    <property type="match status" value="1"/>
</dbReference>
<dbReference type="Pfam" id="PF01835">
    <property type="entry name" value="MG2"/>
    <property type="match status" value="1"/>
</dbReference>
<proteinExistence type="inferred from homology"/>
<dbReference type="GO" id="GO:0098552">
    <property type="term" value="C:side of membrane"/>
    <property type="evidence" value="ECO:0007669"/>
    <property type="project" value="UniProtKB-KW"/>
</dbReference>
<evidence type="ECO:0000256" key="15">
    <source>
        <dbReference type="ARBA" id="ARBA00063781"/>
    </source>
</evidence>
<feature type="coiled-coil region" evidence="18">
    <location>
        <begin position="819"/>
        <end position="846"/>
    </location>
</feature>
<keyword evidence="7" id="KW-0882">Thioester bond</keyword>
<dbReference type="InterPro" id="IPR009048">
    <property type="entry name" value="A-macroglobulin_rcpt-bd"/>
</dbReference>
<dbReference type="Gene3D" id="2.60.40.2950">
    <property type="match status" value="1"/>
</dbReference>
<dbReference type="PROSITE" id="PS00477">
    <property type="entry name" value="ALPHA_2_MACROGLOBULIN"/>
    <property type="match status" value="1"/>
</dbReference>
<dbReference type="Pfam" id="PF07677">
    <property type="entry name" value="A2M_recep"/>
    <property type="match status" value="1"/>
</dbReference>
<dbReference type="EMBL" id="CH480818">
    <property type="protein sequence ID" value="EDW52015.1"/>
    <property type="molecule type" value="Genomic_DNA"/>
</dbReference>
<evidence type="ECO:0000256" key="11">
    <source>
        <dbReference type="ARBA" id="ARBA00023288"/>
    </source>
</evidence>
<dbReference type="STRING" id="7238.B4HY85"/>
<feature type="domain" description="Alpha-2-macroglobulin" evidence="21">
    <location>
        <begin position="731"/>
        <end position="819"/>
    </location>
</feature>
<dbReference type="Pfam" id="PF07678">
    <property type="entry name" value="TED_complement"/>
    <property type="match status" value="1"/>
</dbReference>
<dbReference type="Gene3D" id="2.20.130.20">
    <property type="match status" value="1"/>
</dbReference>
<dbReference type="SMART" id="SM01359">
    <property type="entry name" value="A2M_N_2"/>
    <property type="match status" value="1"/>
</dbReference>
<dbReference type="Proteomes" id="UP000001292">
    <property type="component" value="Unassembled WGS sequence"/>
</dbReference>
<evidence type="ECO:0000256" key="7">
    <source>
        <dbReference type="ARBA" id="ARBA00022966"/>
    </source>
</evidence>
<evidence type="ECO:0000256" key="13">
    <source>
        <dbReference type="ARBA" id="ARBA00057615"/>
    </source>
</evidence>
<dbReference type="InterPro" id="IPR001599">
    <property type="entry name" value="Macroglobln_a2"/>
</dbReference>
<dbReference type="SUPFAM" id="SSF49410">
    <property type="entry name" value="Alpha-macroglobulin receptor domain"/>
    <property type="match status" value="1"/>
</dbReference>
<keyword evidence="8" id="KW-0472">Membrane</keyword>
<dbReference type="InterPro" id="IPR047565">
    <property type="entry name" value="Alpha-macroglob_thiol-ester_cl"/>
</dbReference>
<evidence type="ECO:0000256" key="4">
    <source>
        <dbReference type="ARBA" id="ARBA00022622"/>
    </source>
</evidence>
<dbReference type="Gene3D" id="2.60.40.1940">
    <property type="match status" value="1"/>
</dbReference>
<keyword evidence="3" id="KW-1003">Cell membrane</keyword>
<evidence type="ECO:0000256" key="2">
    <source>
        <dbReference type="ARBA" id="ARBA00010952"/>
    </source>
</evidence>
<evidence type="ECO:0000256" key="19">
    <source>
        <dbReference type="SAM" id="SignalP"/>
    </source>
</evidence>
<dbReference type="CDD" id="cd02897">
    <property type="entry name" value="A2M_2"/>
    <property type="match status" value="1"/>
</dbReference>
<keyword evidence="24" id="KW-1185">Reference proteome</keyword>
<keyword evidence="6" id="KW-0391">Immunity</keyword>
<dbReference type="Gene3D" id="6.20.50.160">
    <property type="match status" value="1"/>
</dbReference>
<evidence type="ECO:0000256" key="17">
    <source>
        <dbReference type="ARBA" id="ARBA00078071"/>
    </source>
</evidence>